<feature type="domain" description="TRAP C4-dicarboxylate transport system permease DctM subunit" evidence="8">
    <location>
        <begin position="7"/>
        <end position="417"/>
    </location>
</feature>
<comment type="function">
    <text evidence="7">Part of the tripartite ATP-independent periplasmic (TRAP) transport system.</text>
</comment>
<feature type="transmembrane region" description="Helical" evidence="7">
    <location>
        <begin position="400"/>
        <end position="421"/>
    </location>
</feature>
<dbReference type="PANTHER" id="PTHR33362">
    <property type="entry name" value="SIALIC ACID TRAP TRANSPORTER PERMEASE PROTEIN SIAT-RELATED"/>
    <property type="match status" value="1"/>
</dbReference>
<evidence type="ECO:0000259" key="8">
    <source>
        <dbReference type="Pfam" id="PF06808"/>
    </source>
</evidence>
<dbReference type="AlphaFoldDB" id="A0A358HYX9"/>
<feature type="transmembrane region" description="Helical" evidence="7">
    <location>
        <begin position="171"/>
        <end position="194"/>
    </location>
</feature>
<keyword evidence="2" id="KW-1003">Cell membrane</keyword>
<dbReference type="InterPro" id="IPR010656">
    <property type="entry name" value="DctM"/>
</dbReference>
<gene>
    <name evidence="9" type="ORF">DEF21_21140</name>
</gene>
<evidence type="ECO:0000313" key="9">
    <source>
        <dbReference type="EMBL" id="HBV00388.1"/>
    </source>
</evidence>
<reference evidence="9 10" key="1">
    <citation type="journal article" date="2018" name="Nat. Biotechnol.">
        <title>A standardized bacterial taxonomy based on genome phylogeny substantially revises the tree of life.</title>
        <authorList>
            <person name="Parks D.H."/>
            <person name="Chuvochina M."/>
            <person name="Waite D.W."/>
            <person name="Rinke C."/>
            <person name="Skarshewski A."/>
            <person name="Chaumeil P.A."/>
            <person name="Hugenholtz P."/>
        </authorList>
    </citation>
    <scope>NUCLEOTIDE SEQUENCE [LARGE SCALE GENOMIC DNA]</scope>
    <source>
        <strain evidence="9">UBA8707</strain>
    </source>
</reference>
<dbReference type="EMBL" id="DOOG01000167">
    <property type="protein sequence ID" value="HBV00388.1"/>
    <property type="molecule type" value="Genomic_DNA"/>
</dbReference>
<evidence type="ECO:0000256" key="6">
    <source>
        <dbReference type="ARBA" id="ARBA00023136"/>
    </source>
</evidence>
<keyword evidence="6 7" id="KW-0472">Membrane</keyword>
<organism evidence="9 10">
    <name type="scientific">Thalassospira lucentensis</name>
    <dbReference type="NCBI Taxonomy" id="168935"/>
    <lineage>
        <taxon>Bacteria</taxon>
        <taxon>Pseudomonadati</taxon>
        <taxon>Pseudomonadota</taxon>
        <taxon>Alphaproteobacteria</taxon>
        <taxon>Rhodospirillales</taxon>
        <taxon>Thalassospiraceae</taxon>
        <taxon>Thalassospira</taxon>
    </lineage>
</organism>
<feature type="transmembrane region" description="Helical" evidence="7">
    <location>
        <begin position="365"/>
        <end position="388"/>
    </location>
</feature>
<dbReference type="PANTHER" id="PTHR33362:SF2">
    <property type="entry name" value="TRAP TRANSPORTER LARGE PERMEASE PROTEIN"/>
    <property type="match status" value="1"/>
</dbReference>
<feature type="transmembrane region" description="Helical" evidence="7">
    <location>
        <begin position="333"/>
        <end position="353"/>
    </location>
</feature>
<comment type="subcellular location">
    <subcellularLocation>
        <location evidence="1 7">Cell inner membrane</location>
        <topology evidence="1 7">Multi-pass membrane protein</topology>
    </subcellularLocation>
</comment>
<evidence type="ECO:0000256" key="4">
    <source>
        <dbReference type="ARBA" id="ARBA00022692"/>
    </source>
</evidence>
<dbReference type="GO" id="GO:0005886">
    <property type="term" value="C:plasma membrane"/>
    <property type="evidence" value="ECO:0007669"/>
    <property type="project" value="UniProtKB-SubCell"/>
</dbReference>
<keyword evidence="4 7" id="KW-0812">Transmembrane</keyword>
<evidence type="ECO:0000256" key="5">
    <source>
        <dbReference type="ARBA" id="ARBA00022989"/>
    </source>
</evidence>
<evidence type="ECO:0000256" key="1">
    <source>
        <dbReference type="ARBA" id="ARBA00004429"/>
    </source>
</evidence>
<sequence length="429" mass="44902">MGMTILLGLFAIGIIIGMPVAIALGIAALGAFFFEGLPTLIAFQRIGSGVSAFSLLAIPFFIFAGELMLHGGIANRLVQFATALVGSRRGGLGIVNVFSSMLFGGISGSAVADTSALGSILIPVMKKEGYRADYAVNVTVTSSIAGIMIPPSHNMILYAVAAGGGISISKLFMAGVVPGIIMCVLLGLATWLVAIKHGYPSQPFPGWSVVWRTAVRAIPGFFTAVIIVGGVLSGVFTVTESGAIGVAYALIITGFVYRELSWDGFIAAVKQSAKTTSLVMLLVGCASAYGYMLAFYRVPDELAYAITAITDNPIMVLLMINVMLLVAGMIMDMAALILICTPIFLPLAMQFGMDPIQFGMVLMMNLGLGLCTPPVGSCLFVGCAIGGVKIEHAVRSIWPFYLAILTALILTTYIPAISLTLPNLVFGSN</sequence>
<comment type="caution">
    <text evidence="9">The sequence shown here is derived from an EMBL/GenBank/DDBJ whole genome shotgun (WGS) entry which is preliminary data.</text>
</comment>
<comment type="similarity">
    <text evidence="7">Belongs to the TRAP transporter large permease family.</text>
</comment>
<dbReference type="PIRSF" id="PIRSF006066">
    <property type="entry name" value="HI0050"/>
    <property type="match status" value="1"/>
</dbReference>
<comment type="caution">
    <text evidence="7">Lacks conserved residue(s) required for the propagation of feature annotation.</text>
</comment>
<keyword evidence="5 7" id="KW-1133">Transmembrane helix</keyword>
<feature type="transmembrane region" description="Helical" evidence="7">
    <location>
        <begin position="93"/>
        <end position="122"/>
    </location>
</feature>
<evidence type="ECO:0000256" key="2">
    <source>
        <dbReference type="ARBA" id="ARBA00022475"/>
    </source>
</evidence>
<dbReference type="NCBIfam" id="TIGR00786">
    <property type="entry name" value="dctM"/>
    <property type="match status" value="1"/>
</dbReference>
<protein>
    <recommendedName>
        <fullName evidence="7">TRAP transporter large permease protein</fullName>
    </recommendedName>
</protein>
<accession>A0A358HYX9</accession>
<evidence type="ECO:0000256" key="7">
    <source>
        <dbReference type="RuleBase" id="RU369079"/>
    </source>
</evidence>
<evidence type="ECO:0000313" key="10">
    <source>
        <dbReference type="Proteomes" id="UP000264753"/>
    </source>
</evidence>
<dbReference type="Pfam" id="PF06808">
    <property type="entry name" value="DctM"/>
    <property type="match status" value="1"/>
</dbReference>
<keyword evidence="3 7" id="KW-0997">Cell inner membrane</keyword>
<dbReference type="Proteomes" id="UP000264753">
    <property type="component" value="Unassembled WGS sequence"/>
</dbReference>
<dbReference type="InterPro" id="IPR004681">
    <property type="entry name" value="TRAP_DctM"/>
</dbReference>
<feature type="transmembrane region" description="Helical" evidence="7">
    <location>
        <begin position="214"/>
        <end position="235"/>
    </location>
</feature>
<name>A0A358HYX9_9PROT</name>
<feature type="transmembrane region" description="Helical" evidence="7">
    <location>
        <begin position="241"/>
        <end position="257"/>
    </location>
</feature>
<feature type="transmembrane region" description="Helical" evidence="7">
    <location>
        <begin position="6"/>
        <end position="34"/>
    </location>
</feature>
<proteinExistence type="inferred from homology"/>
<keyword evidence="7" id="KW-0813">Transport</keyword>
<dbReference type="GO" id="GO:0022857">
    <property type="term" value="F:transmembrane transporter activity"/>
    <property type="evidence" value="ECO:0007669"/>
    <property type="project" value="UniProtKB-UniRule"/>
</dbReference>
<comment type="subunit">
    <text evidence="7">The complex comprises the extracytoplasmic solute receptor protein and the two transmembrane proteins.</text>
</comment>
<feature type="transmembrane region" description="Helical" evidence="7">
    <location>
        <begin position="46"/>
        <end position="73"/>
    </location>
</feature>
<feature type="transmembrane region" description="Helical" evidence="7">
    <location>
        <begin position="278"/>
        <end position="296"/>
    </location>
</feature>
<dbReference type="RefSeq" id="WP_102785231.1">
    <property type="nucleotide sequence ID" value="NZ_DOOG01000167.1"/>
</dbReference>
<evidence type="ECO:0000256" key="3">
    <source>
        <dbReference type="ARBA" id="ARBA00022519"/>
    </source>
</evidence>